<organism evidence="2 3">
    <name type="scientific">Nitrobacter winogradskyi (strain ATCC 25391 / DSM 10237 / CIP 104748 / NCIMB 11846 / Nb-255)</name>
    <dbReference type="NCBI Taxonomy" id="323098"/>
    <lineage>
        <taxon>Bacteria</taxon>
        <taxon>Pseudomonadati</taxon>
        <taxon>Pseudomonadota</taxon>
        <taxon>Alphaproteobacteria</taxon>
        <taxon>Hyphomicrobiales</taxon>
        <taxon>Nitrobacteraceae</taxon>
        <taxon>Nitrobacter</taxon>
    </lineage>
</organism>
<dbReference type="SUPFAM" id="SSF69572">
    <property type="entry name" value="Activating enzymes of the ubiquitin-like proteins"/>
    <property type="match status" value="1"/>
</dbReference>
<dbReference type="EMBL" id="CP000115">
    <property type="protein sequence ID" value="ABA06123.1"/>
    <property type="molecule type" value="Genomic_DNA"/>
</dbReference>
<dbReference type="InterPro" id="IPR035985">
    <property type="entry name" value="Ubiquitin-activating_enz"/>
</dbReference>
<sequence length="235" mass="24881">MPETVDTLARLKERAAELGCSRGLGVFLDSLERSWEGYVLEAPVPIGIILCARKPEHLVGSISNIELLPYLVDIKALKGRAALFAAGDTEPVVPAMQIDATNPALLRDVSGAPDFAPVSILGCGSVGSKMAMHLARSGVTIGAVSDNGMLRPHNMARHALARASFAGSRACHRACAARTIARGARWRSGRRSSQEQATQNVPAEGSALCCQHNSIARRPRSSLGDRIEAGQGPVR</sequence>
<keyword evidence="3" id="KW-1185">Reference proteome</keyword>
<dbReference type="Gene3D" id="3.40.50.720">
    <property type="entry name" value="NAD(P)-binding Rossmann-like Domain"/>
    <property type="match status" value="1"/>
</dbReference>
<dbReference type="eggNOG" id="COG0476">
    <property type="taxonomic scope" value="Bacteria"/>
</dbReference>
<accession>Q3SNL8</accession>
<dbReference type="Pfam" id="PF00899">
    <property type="entry name" value="ThiF"/>
    <property type="match status" value="1"/>
</dbReference>
<dbReference type="HOGENOM" id="CLU_1179229_0_0_5"/>
<evidence type="ECO:0000313" key="3">
    <source>
        <dbReference type="Proteomes" id="UP000002531"/>
    </source>
</evidence>
<feature type="domain" description="THIF-type NAD/FAD binding fold" evidence="1">
    <location>
        <begin position="118"/>
        <end position="179"/>
    </location>
</feature>
<name>Q3SNL8_NITWN</name>
<dbReference type="GO" id="GO:0008641">
    <property type="term" value="F:ubiquitin-like modifier activating enzyme activity"/>
    <property type="evidence" value="ECO:0007669"/>
    <property type="project" value="InterPro"/>
</dbReference>
<evidence type="ECO:0000259" key="1">
    <source>
        <dbReference type="Pfam" id="PF00899"/>
    </source>
</evidence>
<dbReference type="InterPro" id="IPR000594">
    <property type="entry name" value="ThiF_NAD_FAD-bd"/>
</dbReference>
<dbReference type="KEGG" id="nwi:Nwi_2873"/>
<protein>
    <recommendedName>
        <fullName evidence="1">THIF-type NAD/FAD binding fold domain-containing protein</fullName>
    </recommendedName>
</protein>
<gene>
    <name evidence="2" type="ordered locus">Nwi_2873</name>
</gene>
<dbReference type="Proteomes" id="UP000002531">
    <property type="component" value="Chromosome"/>
</dbReference>
<dbReference type="STRING" id="323098.Nwi_2873"/>
<evidence type="ECO:0000313" key="2">
    <source>
        <dbReference type="EMBL" id="ABA06123.1"/>
    </source>
</evidence>
<proteinExistence type="predicted"/>
<dbReference type="AlphaFoldDB" id="Q3SNL8"/>
<reference evidence="2 3" key="1">
    <citation type="journal article" date="2006" name="Appl. Environ. Microbiol.">
        <title>Genome sequence of the chemolithoautotrophic nitrite-oxidizing bacterium Nitrobacter winogradskyi Nb-255.</title>
        <authorList>
            <person name="Starkenburg S.R."/>
            <person name="Chain P.S."/>
            <person name="Sayavedra-Soto L.A."/>
            <person name="Hauser L."/>
            <person name="Land M.L."/>
            <person name="Larimer F.W."/>
            <person name="Malfatti S.A."/>
            <person name="Klotz M.G."/>
            <person name="Bottomley P.J."/>
            <person name="Arp D.J."/>
            <person name="Hickey W.J."/>
        </authorList>
    </citation>
    <scope>NUCLEOTIDE SEQUENCE [LARGE SCALE GENOMIC DNA]</scope>
    <source>
        <strain evidence="3">ATCC 25391 / DSM 10237 / CIP 104748 / NCIMB 11846 / Nb-255</strain>
    </source>
</reference>